<dbReference type="GO" id="GO:0016020">
    <property type="term" value="C:membrane"/>
    <property type="evidence" value="ECO:0007669"/>
    <property type="project" value="InterPro"/>
</dbReference>
<reference evidence="4 5" key="1">
    <citation type="submission" date="2019-11" db="EMBL/GenBank/DDBJ databases">
        <title>Draft genome sequence of Blautia luti DSM 14534T, isolated from human stool.</title>
        <authorList>
            <person name="Ortiz R."/>
            <person name="Melis-Arcos F."/>
            <person name="Covarrubias P."/>
            <person name="Cardenas J.P."/>
            <person name="Perez-Donoso J."/>
            <person name="Almonacid D."/>
        </authorList>
    </citation>
    <scope>NUCLEOTIDE SEQUENCE [LARGE SCALE GENOMIC DNA]</scope>
    <source>
        <strain evidence="4 5">DSM 14534</strain>
    </source>
</reference>
<comment type="caution">
    <text evidence="4">The sequence shown here is derived from an EMBL/GenBank/DDBJ whole genome shotgun (WGS) entry which is preliminary data.</text>
</comment>
<accession>A0A844GLG5</accession>
<dbReference type="Pfam" id="PF00892">
    <property type="entry name" value="EamA"/>
    <property type="match status" value="1"/>
</dbReference>
<gene>
    <name evidence="4" type="ORF">GKZ57_09695</name>
</gene>
<dbReference type="EMBL" id="WMBC01000007">
    <property type="protein sequence ID" value="MTD61531.1"/>
    <property type="molecule type" value="Genomic_DNA"/>
</dbReference>
<keyword evidence="2" id="KW-0812">Transmembrane</keyword>
<evidence type="ECO:0000256" key="2">
    <source>
        <dbReference type="SAM" id="Phobius"/>
    </source>
</evidence>
<dbReference type="AlphaFoldDB" id="A0A844GLG5"/>
<dbReference type="Gene3D" id="1.10.3730.20">
    <property type="match status" value="1"/>
</dbReference>
<name>A0A844GLG5_9FIRM</name>
<evidence type="ECO:0000313" key="5">
    <source>
        <dbReference type="Proteomes" id="UP000437824"/>
    </source>
</evidence>
<organism evidence="4 5">
    <name type="scientific">Blautia luti DSM 14534 = JCM 17040</name>
    <dbReference type="NCBI Taxonomy" id="649762"/>
    <lineage>
        <taxon>Bacteria</taxon>
        <taxon>Bacillati</taxon>
        <taxon>Bacillota</taxon>
        <taxon>Clostridia</taxon>
        <taxon>Lachnospirales</taxon>
        <taxon>Lachnospiraceae</taxon>
        <taxon>Blautia</taxon>
    </lineage>
</organism>
<feature type="domain" description="EamA" evidence="3">
    <location>
        <begin position="14"/>
        <end position="115"/>
    </location>
</feature>
<dbReference type="RefSeq" id="WP_118510533.1">
    <property type="nucleotide sequence ID" value="NZ_WMBC01000007.1"/>
</dbReference>
<keyword evidence="2" id="KW-0472">Membrane</keyword>
<evidence type="ECO:0000256" key="1">
    <source>
        <dbReference type="ARBA" id="ARBA00007362"/>
    </source>
</evidence>
<sequence length="118" mass="13151">MKKYAEKKNAGLFIVLHISLLFSSLSGVCSKMAAAQTDLKGFGMWYFAVLLIMAVYAVIWQQILKKLPLTVAYANKPVSLIWGMVWGTLIFKETITWNMILGAVIIFAGIYLVVTADE</sequence>
<feature type="transmembrane region" description="Helical" evidence="2">
    <location>
        <begin position="42"/>
        <end position="59"/>
    </location>
</feature>
<comment type="similarity">
    <text evidence="1">Belongs to the EamA transporter family.</text>
</comment>
<dbReference type="Proteomes" id="UP000437824">
    <property type="component" value="Unassembled WGS sequence"/>
</dbReference>
<keyword evidence="2" id="KW-1133">Transmembrane helix</keyword>
<evidence type="ECO:0000313" key="4">
    <source>
        <dbReference type="EMBL" id="MTD61531.1"/>
    </source>
</evidence>
<evidence type="ECO:0000259" key="3">
    <source>
        <dbReference type="Pfam" id="PF00892"/>
    </source>
</evidence>
<dbReference type="InterPro" id="IPR000620">
    <property type="entry name" value="EamA_dom"/>
</dbReference>
<protein>
    <submittedName>
        <fullName evidence="4">EamA family transporter</fullName>
    </submittedName>
</protein>
<proteinExistence type="inferred from homology"/>
<feature type="transmembrane region" description="Helical" evidence="2">
    <location>
        <begin position="95"/>
        <end position="114"/>
    </location>
</feature>
<dbReference type="SUPFAM" id="SSF103481">
    <property type="entry name" value="Multidrug resistance efflux transporter EmrE"/>
    <property type="match status" value="1"/>
</dbReference>
<dbReference type="InterPro" id="IPR037185">
    <property type="entry name" value="EmrE-like"/>
</dbReference>